<keyword evidence="3 6" id="KW-1133">Transmembrane helix</keyword>
<keyword evidence="2 6" id="KW-0812">Transmembrane</keyword>
<evidence type="ECO:0000256" key="5">
    <source>
        <dbReference type="ARBA" id="ARBA00038359"/>
    </source>
</evidence>
<dbReference type="Proteomes" id="UP000764110">
    <property type="component" value="Unassembled WGS sequence"/>
</dbReference>
<dbReference type="AlphaFoldDB" id="A0A9P8S4A5"/>
<accession>A0A9P8S4A5</accession>
<comment type="caution">
    <text evidence="8">The sequence shown here is derived from an EMBL/GenBank/DDBJ whole genome shotgun (WGS) entry which is preliminary data.</text>
</comment>
<evidence type="ECO:0000313" key="8">
    <source>
        <dbReference type="EMBL" id="KAH0593537.1"/>
    </source>
</evidence>
<sequence>MASAGLPPPPSGIDLSQDKRPLIVAISVTTWILAFTTVACRIVGRRMRGLRLWLDDWFIVAALPPSLGHVLGMAAYVFVELSMLSFFWRSFSVRDSIQWPILILASLVCIWGAAVCLPTRAIWERFDPAHSMSANNYTCEVDPVKFFYANAIPTIVTDLVMLMLPVPYVWRLQLPRIQKIALGCVFLAGVFVTIISMIRFYHLLSLDLEDPDITWNFVTVGIWSFVEGNTAIVCDSGRGFNQKNVFPSWGFNKSHAASTTPVQSLHHHELDNDEQPFAHLADDVTETDTPARRDDRAFVDLEAVVATPSARYIPMTRDLRQPNQETP</sequence>
<feature type="domain" description="Rhodopsin" evidence="7">
    <location>
        <begin position="75"/>
        <end position="235"/>
    </location>
</feature>
<evidence type="ECO:0000259" key="7">
    <source>
        <dbReference type="Pfam" id="PF20684"/>
    </source>
</evidence>
<dbReference type="Pfam" id="PF20684">
    <property type="entry name" value="Fung_rhodopsin"/>
    <property type="match status" value="1"/>
</dbReference>
<gene>
    <name evidence="8" type="ORF">MHUMG1_08675</name>
</gene>
<evidence type="ECO:0000256" key="1">
    <source>
        <dbReference type="ARBA" id="ARBA00004141"/>
    </source>
</evidence>
<evidence type="ECO:0000256" key="2">
    <source>
        <dbReference type="ARBA" id="ARBA00022692"/>
    </source>
</evidence>
<comment type="subcellular location">
    <subcellularLocation>
        <location evidence="1">Membrane</location>
        <topology evidence="1">Multi-pass membrane protein</topology>
    </subcellularLocation>
</comment>
<dbReference type="PANTHER" id="PTHR33048:SF47">
    <property type="entry name" value="INTEGRAL MEMBRANE PROTEIN-RELATED"/>
    <property type="match status" value="1"/>
</dbReference>
<evidence type="ECO:0000313" key="9">
    <source>
        <dbReference type="Proteomes" id="UP000764110"/>
    </source>
</evidence>
<comment type="similarity">
    <text evidence="5">Belongs to the SAT4 family.</text>
</comment>
<reference evidence="8 9" key="1">
    <citation type="submission" date="2020-07" db="EMBL/GenBank/DDBJ databases">
        <title>Metarhizium humberi genome.</title>
        <authorList>
            <person name="Lysoe E."/>
        </authorList>
    </citation>
    <scope>NUCLEOTIDE SEQUENCE [LARGE SCALE GENOMIC DNA]</scope>
    <source>
        <strain evidence="8 9">ESALQ1638</strain>
    </source>
</reference>
<dbReference type="InterPro" id="IPR049326">
    <property type="entry name" value="Rhodopsin_dom_fungi"/>
</dbReference>
<proteinExistence type="inferred from homology"/>
<evidence type="ECO:0000256" key="3">
    <source>
        <dbReference type="ARBA" id="ARBA00022989"/>
    </source>
</evidence>
<dbReference type="GO" id="GO:0016020">
    <property type="term" value="C:membrane"/>
    <property type="evidence" value="ECO:0007669"/>
    <property type="project" value="UniProtKB-SubCell"/>
</dbReference>
<keyword evidence="9" id="KW-1185">Reference proteome</keyword>
<protein>
    <recommendedName>
        <fullName evidence="7">Rhodopsin domain-containing protein</fullName>
    </recommendedName>
</protein>
<dbReference type="PANTHER" id="PTHR33048">
    <property type="entry name" value="PTH11-LIKE INTEGRAL MEMBRANE PROTEIN (AFU_ORTHOLOGUE AFUA_5G11245)"/>
    <property type="match status" value="1"/>
</dbReference>
<dbReference type="InterPro" id="IPR052337">
    <property type="entry name" value="SAT4-like"/>
</dbReference>
<feature type="transmembrane region" description="Helical" evidence="6">
    <location>
        <begin position="56"/>
        <end position="79"/>
    </location>
</feature>
<feature type="transmembrane region" description="Helical" evidence="6">
    <location>
        <begin position="22"/>
        <end position="44"/>
    </location>
</feature>
<name>A0A9P8S4A5_9HYPO</name>
<dbReference type="EMBL" id="JACEFI010000020">
    <property type="protein sequence ID" value="KAH0593537.1"/>
    <property type="molecule type" value="Genomic_DNA"/>
</dbReference>
<keyword evidence="4 6" id="KW-0472">Membrane</keyword>
<organism evidence="8 9">
    <name type="scientific">Metarhizium humberi</name>
    <dbReference type="NCBI Taxonomy" id="2596975"/>
    <lineage>
        <taxon>Eukaryota</taxon>
        <taxon>Fungi</taxon>
        <taxon>Dikarya</taxon>
        <taxon>Ascomycota</taxon>
        <taxon>Pezizomycotina</taxon>
        <taxon>Sordariomycetes</taxon>
        <taxon>Hypocreomycetidae</taxon>
        <taxon>Hypocreales</taxon>
        <taxon>Clavicipitaceae</taxon>
        <taxon>Metarhizium</taxon>
    </lineage>
</organism>
<feature type="transmembrane region" description="Helical" evidence="6">
    <location>
        <begin position="99"/>
        <end position="123"/>
    </location>
</feature>
<evidence type="ECO:0000256" key="6">
    <source>
        <dbReference type="SAM" id="Phobius"/>
    </source>
</evidence>
<feature type="transmembrane region" description="Helical" evidence="6">
    <location>
        <begin position="180"/>
        <end position="201"/>
    </location>
</feature>
<evidence type="ECO:0000256" key="4">
    <source>
        <dbReference type="ARBA" id="ARBA00023136"/>
    </source>
</evidence>